<keyword evidence="1" id="KW-1133">Transmembrane helix</keyword>
<name>A0A3B0U827_9ZZZZ</name>
<keyword evidence="1" id="KW-0472">Membrane</keyword>
<feature type="transmembrane region" description="Helical" evidence="1">
    <location>
        <begin position="85"/>
        <end position="106"/>
    </location>
</feature>
<evidence type="ECO:0000313" key="2">
    <source>
        <dbReference type="EMBL" id="VAW20669.1"/>
    </source>
</evidence>
<proteinExistence type="predicted"/>
<feature type="transmembrane region" description="Helical" evidence="1">
    <location>
        <begin position="55"/>
        <end position="73"/>
    </location>
</feature>
<dbReference type="EMBL" id="UOEO01000144">
    <property type="protein sequence ID" value="VAW20669.1"/>
    <property type="molecule type" value="Genomic_DNA"/>
</dbReference>
<sequence>MSNDQTNIAQNPSATIIGYGISYSITSIFSALLVILKESNASVQGLLVALTGHHWVTHGLLNLILFVVLGIVLSRREIDMNGDTLTNLVVGATVLGGLIIASFFLFL</sequence>
<protein>
    <submittedName>
        <fullName evidence="2">Uncharacterized protein</fullName>
    </submittedName>
</protein>
<reference evidence="2" key="1">
    <citation type="submission" date="2018-06" db="EMBL/GenBank/DDBJ databases">
        <authorList>
            <person name="Zhirakovskaya E."/>
        </authorList>
    </citation>
    <scope>NUCLEOTIDE SEQUENCE</scope>
</reference>
<accession>A0A3B0U827</accession>
<feature type="transmembrane region" description="Helical" evidence="1">
    <location>
        <begin position="12"/>
        <end position="35"/>
    </location>
</feature>
<dbReference type="AlphaFoldDB" id="A0A3B0U827"/>
<evidence type="ECO:0000256" key="1">
    <source>
        <dbReference type="SAM" id="Phobius"/>
    </source>
</evidence>
<gene>
    <name evidence="2" type="ORF">MNBD_ALPHA12-800</name>
</gene>
<organism evidence="2">
    <name type="scientific">hydrothermal vent metagenome</name>
    <dbReference type="NCBI Taxonomy" id="652676"/>
    <lineage>
        <taxon>unclassified sequences</taxon>
        <taxon>metagenomes</taxon>
        <taxon>ecological metagenomes</taxon>
    </lineage>
</organism>
<keyword evidence="1" id="KW-0812">Transmembrane</keyword>